<dbReference type="EMBL" id="BKCJ011153439">
    <property type="protein sequence ID" value="GFC95262.1"/>
    <property type="molecule type" value="Genomic_DNA"/>
</dbReference>
<name>A0A699SCS3_TANCI</name>
<gene>
    <name evidence="1" type="ORF">Tci_867232</name>
</gene>
<protein>
    <submittedName>
        <fullName evidence="1">Uncharacterized protein</fullName>
    </submittedName>
</protein>
<sequence>SVAFYLDKTEKLAPGTYASQTNQLAFLTQQGLLPAAEKLSAQFKAQPDEPALRSNQQLLALLMPGRPAGAAPAPTAGPVVLDAAAFAELYHGALRAAQRAGQSPARSLKPWLGQVQQAAAQPENAPYYEQLLFLQAVLLHAAGQEVAARQALGPLLLGRAALYRFRDQRQNELNALRRALKRQPDEKIILRLASLYSGPTDFFEGLEVLRQGRRAFPRSAA</sequence>
<accession>A0A699SCS3</accession>
<dbReference type="AlphaFoldDB" id="A0A699SCS3"/>
<organism evidence="1">
    <name type="scientific">Tanacetum cinerariifolium</name>
    <name type="common">Dalmatian daisy</name>
    <name type="synonym">Chrysanthemum cinerariifolium</name>
    <dbReference type="NCBI Taxonomy" id="118510"/>
    <lineage>
        <taxon>Eukaryota</taxon>
        <taxon>Viridiplantae</taxon>
        <taxon>Streptophyta</taxon>
        <taxon>Embryophyta</taxon>
        <taxon>Tracheophyta</taxon>
        <taxon>Spermatophyta</taxon>
        <taxon>Magnoliopsida</taxon>
        <taxon>eudicotyledons</taxon>
        <taxon>Gunneridae</taxon>
        <taxon>Pentapetalae</taxon>
        <taxon>asterids</taxon>
        <taxon>campanulids</taxon>
        <taxon>Asterales</taxon>
        <taxon>Asteraceae</taxon>
        <taxon>Asteroideae</taxon>
        <taxon>Anthemideae</taxon>
        <taxon>Anthemidinae</taxon>
        <taxon>Tanacetum</taxon>
    </lineage>
</organism>
<proteinExistence type="predicted"/>
<reference evidence="1" key="1">
    <citation type="journal article" date="2019" name="Sci. Rep.">
        <title>Draft genome of Tanacetum cinerariifolium, the natural source of mosquito coil.</title>
        <authorList>
            <person name="Yamashiro T."/>
            <person name="Shiraishi A."/>
            <person name="Satake H."/>
            <person name="Nakayama K."/>
        </authorList>
    </citation>
    <scope>NUCLEOTIDE SEQUENCE</scope>
</reference>
<feature type="non-terminal residue" evidence="1">
    <location>
        <position position="1"/>
    </location>
</feature>
<comment type="caution">
    <text evidence="1">The sequence shown here is derived from an EMBL/GenBank/DDBJ whole genome shotgun (WGS) entry which is preliminary data.</text>
</comment>
<feature type="non-terminal residue" evidence="1">
    <location>
        <position position="221"/>
    </location>
</feature>
<evidence type="ECO:0000313" key="1">
    <source>
        <dbReference type="EMBL" id="GFC95262.1"/>
    </source>
</evidence>